<sequence>MEAFRICVNLCNLWELFVVCNLWEFFCRVQSVEPFCRVQSVGETLYLE</sequence>
<dbReference type="Proteomes" id="UP000004407">
    <property type="component" value="Unassembled WGS sequence"/>
</dbReference>
<proteinExistence type="predicted"/>
<organism evidence="1 2">
    <name type="scientific">Leyella stercorea DSM 18206</name>
    <dbReference type="NCBI Taxonomy" id="1002367"/>
    <lineage>
        <taxon>Bacteria</taxon>
        <taxon>Pseudomonadati</taxon>
        <taxon>Bacteroidota</taxon>
        <taxon>Bacteroidia</taxon>
        <taxon>Bacteroidales</taxon>
        <taxon>Prevotellaceae</taxon>
        <taxon>Leyella</taxon>
    </lineage>
</organism>
<dbReference type="AlphaFoldDB" id="G6AXW2"/>
<evidence type="ECO:0000313" key="1">
    <source>
        <dbReference type="EMBL" id="EHJ40070.1"/>
    </source>
</evidence>
<gene>
    <name evidence="1" type="ORF">HMPREF0673_01470</name>
</gene>
<reference evidence="1 2" key="1">
    <citation type="submission" date="2011-08" db="EMBL/GenBank/DDBJ databases">
        <authorList>
            <person name="Weinstock G."/>
            <person name="Sodergren E."/>
            <person name="Clifton S."/>
            <person name="Fulton L."/>
            <person name="Fulton B."/>
            <person name="Courtney L."/>
            <person name="Fronick C."/>
            <person name="Harrison M."/>
            <person name="Strong C."/>
            <person name="Farmer C."/>
            <person name="Delahaunty K."/>
            <person name="Markovic C."/>
            <person name="Hall O."/>
            <person name="Minx P."/>
            <person name="Tomlinson C."/>
            <person name="Mitreva M."/>
            <person name="Hou S."/>
            <person name="Chen J."/>
            <person name="Wollam A."/>
            <person name="Pepin K.H."/>
            <person name="Johnson M."/>
            <person name="Bhonagiri V."/>
            <person name="Zhang X."/>
            <person name="Suruliraj S."/>
            <person name="Warren W."/>
            <person name="Chinwalla A."/>
            <person name="Mardis E.R."/>
            <person name="Wilson R.K."/>
        </authorList>
    </citation>
    <scope>NUCLEOTIDE SEQUENCE [LARGE SCALE GENOMIC DNA]</scope>
    <source>
        <strain evidence="1 2">DSM 18206</strain>
    </source>
</reference>
<dbReference type="HOGENOM" id="CLU_3156415_0_0_10"/>
<dbReference type="EMBL" id="AFZZ01000129">
    <property type="protein sequence ID" value="EHJ40070.1"/>
    <property type="molecule type" value="Genomic_DNA"/>
</dbReference>
<comment type="caution">
    <text evidence="1">The sequence shown here is derived from an EMBL/GenBank/DDBJ whole genome shotgun (WGS) entry which is preliminary data.</text>
</comment>
<evidence type="ECO:0000313" key="2">
    <source>
        <dbReference type="Proteomes" id="UP000004407"/>
    </source>
</evidence>
<name>G6AXW2_9BACT</name>
<protein>
    <submittedName>
        <fullName evidence="1">Uncharacterized protein</fullName>
    </submittedName>
</protein>
<accession>G6AXW2</accession>